<dbReference type="Proteomes" id="UP000027222">
    <property type="component" value="Unassembled WGS sequence"/>
</dbReference>
<dbReference type="Pfam" id="PF01926">
    <property type="entry name" value="MMR_HSR1"/>
    <property type="match status" value="1"/>
</dbReference>
<feature type="compositionally biased region" description="Polar residues" evidence="1">
    <location>
        <begin position="1"/>
        <end position="19"/>
    </location>
</feature>
<dbReference type="GO" id="GO:0005525">
    <property type="term" value="F:GTP binding"/>
    <property type="evidence" value="ECO:0007669"/>
    <property type="project" value="InterPro"/>
</dbReference>
<accession>A0A067U3R3</accession>
<dbReference type="STRING" id="685588.A0A067U3R3"/>
<dbReference type="SUPFAM" id="SSF52540">
    <property type="entry name" value="P-loop containing nucleoside triphosphate hydrolases"/>
    <property type="match status" value="1"/>
</dbReference>
<dbReference type="AlphaFoldDB" id="A0A067U3R3"/>
<proteinExistence type="predicted"/>
<evidence type="ECO:0000313" key="4">
    <source>
        <dbReference type="Proteomes" id="UP000027222"/>
    </source>
</evidence>
<organism evidence="3 4">
    <name type="scientific">Galerina marginata (strain CBS 339.88)</name>
    <dbReference type="NCBI Taxonomy" id="685588"/>
    <lineage>
        <taxon>Eukaryota</taxon>
        <taxon>Fungi</taxon>
        <taxon>Dikarya</taxon>
        <taxon>Basidiomycota</taxon>
        <taxon>Agaricomycotina</taxon>
        <taxon>Agaricomycetes</taxon>
        <taxon>Agaricomycetidae</taxon>
        <taxon>Agaricales</taxon>
        <taxon>Agaricineae</taxon>
        <taxon>Strophariaceae</taxon>
        <taxon>Galerina</taxon>
    </lineage>
</organism>
<evidence type="ECO:0000256" key="1">
    <source>
        <dbReference type="SAM" id="MobiDB-lite"/>
    </source>
</evidence>
<evidence type="ECO:0000313" key="3">
    <source>
        <dbReference type="EMBL" id="KDR86083.1"/>
    </source>
</evidence>
<feature type="region of interest" description="Disordered" evidence="1">
    <location>
        <begin position="1"/>
        <end position="20"/>
    </location>
</feature>
<dbReference type="InterPro" id="IPR006073">
    <property type="entry name" value="GTP-bd"/>
</dbReference>
<dbReference type="InterPro" id="IPR027417">
    <property type="entry name" value="P-loop_NTPase"/>
</dbReference>
<evidence type="ECO:0000259" key="2">
    <source>
        <dbReference type="Pfam" id="PF01926"/>
    </source>
</evidence>
<feature type="domain" description="G" evidence="2">
    <location>
        <begin position="1"/>
        <end position="61"/>
    </location>
</feature>
<dbReference type="HOGENOM" id="CLU_018003_0_1_1"/>
<gene>
    <name evidence="3" type="ORF">GALMADRAFT_401800</name>
</gene>
<keyword evidence="4" id="KW-1185">Reference proteome</keyword>
<sequence>MGATGTGKSNLIDTLTGQSGKRVGHGLQSYTNEVSAVRIKSHPQHSNRIVLVDTPGFNDTNKTDLEVLEIISRWLVQIGDAGVFLSGMLYFHRITDIRLTGRDRRTMAMFAEFCGMEAAKIVRFVTTMWDEVEDEKVGEQRESYLKAEHWSQMLLHGASTARFLNTPESAWGVIEIILSRLPTAAIMLELQQEMLRSKRTLMETKAGQALCSPSSLVGQTPAPP</sequence>
<dbReference type="EMBL" id="KL142367">
    <property type="protein sequence ID" value="KDR86083.1"/>
    <property type="molecule type" value="Genomic_DNA"/>
</dbReference>
<dbReference type="OrthoDB" id="8954335at2759"/>
<dbReference type="Gene3D" id="3.40.50.300">
    <property type="entry name" value="P-loop containing nucleotide triphosphate hydrolases"/>
    <property type="match status" value="1"/>
</dbReference>
<name>A0A067U3R3_GALM3</name>
<protein>
    <recommendedName>
        <fullName evidence="2">G domain-containing protein</fullName>
    </recommendedName>
</protein>
<reference evidence="4" key="1">
    <citation type="journal article" date="2014" name="Proc. Natl. Acad. Sci. U.S.A.">
        <title>Extensive sampling of basidiomycete genomes demonstrates inadequacy of the white-rot/brown-rot paradigm for wood decay fungi.</title>
        <authorList>
            <person name="Riley R."/>
            <person name="Salamov A.A."/>
            <person name="Brown D.W."/>
            <person name="Nagy L.G."/>
            <person name="Floudas D."/>
            <person name="Held B.W."/>
            <person name="Levasseur A."/>
            <person name="Lombard V."/>
            <person name="Morin E."/>
            <person name="Otillar R."/>
            <person name="Lindquist E.A."/>
            <person name="Sun H."/>
            <person name="LaButti K.M."/>
            <person name="Schmutz J."/>
            <person name="Jabbour D."/>
            <person name="Luo H."/>
            <person name="Baker S.E."/>
            <person name="Pisabarro A.G."/>
            <person name="Walton J.D."/>
            <person name="Blanchette R.A."/>
            <person name="Henrissat B."/>
            <person name="Martin F."/>
            <person name="Cullen D."/>
            <person name="Hibbett D.S."/>
            <person name="Grigoriev I.V."/>
        </authorList>
    </citation>
    <scope>NUCLEOTIDE SEQUENCE [LARGE SCALE GENOMIC DNA]</scope>
    <source>
        <strain evidence="4">CBS 339.88</strain>
    </source>
</reference>